<feature type="signal peptide" evidence="15">
    <location>
        <begin position="1"/>
        <end position="26"/>
    </location>
</feature>
<organism evidence="18 19">
    <name type="scientific">Cucurbita moschata</name>
    <name type="common">Winter crookneck squash</name>
    <name type="synonym">Cucurbita pepo var. moschata</name>
    <dbReference type="NCBI Taxonomy" id="3662"/>
    <lineage>
        <taxon>Eukaryota</taxon>
        <taxon>Viridiplantae</taxon>
        <taxon>Streptophyta</taxon>
        <taxon>Embryophyta</taxon>
        <taxon>Tracheophyta</taxon>
        <taxon>Spermatophyta</taxon>
        <taxon>Magnoliopsida</taxon>
        <taxon>eudicotyledons</taxon>
        <taxon>Gunneridae</taxon>
        <taxon>Pentapetalae</taxon>
        <taxon>rosids</taxon>
        <taxon>fabids</taxon>
        <taxon>Cucurbitales</taxon>
        <taxon>Cucurbitaceae</taxon>
        <taxon>Cucurbiteae</taxon>
        <taxon>Cucurbita</taxon>
    </lineage>
</organism>
<evidence type="ECO:0000256" key="1">
    <source>
        <dbReference type="ARBA" id="ARBA00001147"/>
    </source>
</evidence>
<dbReference type="Gene3D" id="3.50.50.60">
    <property type="entry name" value="FAD/NAD(P)-binding domain"/>
    <property type="match status" value="1"/>
</dbReference>
<dbReference type="InterPro" id="IPR036188">
    <property type="entry name" value="FAD/NAD-bd_sf"/>
</dbReference>
<keyword evidence="10" id="KW-0325">Glycoprotein</keyword>
<evidence type="ECO:0000256" key="9">
    <source>
        <dbReference type="ARBA" id="ARBA00023157"/>
    </source>
</evidence>
<dbReference type="GO" id="GO:0046593">
    <property type="term" value="F:mandelonitrile lyase activity"/>
    <property type="evidence" value="ECO:0007669"/>
    <property type="project" value="UniProtKB-EC"/>
</dbReference>
<comment type="catalytic activity">
    <reaction evidence="1">
        <text>(R)-mandelonitrile = benzaldehyde + hydrogen cyanide</text>
        <dbReference type="Rhea" id="RHEA:18313"/>
        <dbReference type="ChEBI" id="CHEBI:17169"/>
        <dbReference type="ChEBI" id="CHEBI:18407"/>
        <dbReference type="ChEBI" id="CHEBI:18450"/>
        <dbReference type="EC" id="4.1.2.10"/>
    </reaction>
</comment>
<keyword evidence="6 14" id="KW-0285">Flavoprotein</keyword>
<keyword evidence="8 12" id="KW-0274">FAD</keyword>
<feature type="binding site" evidence="12">
    <location>
        <position position="128"/>
    </location>
    <ligand>
        <name>FAD</name>
        <dbReference type="ChEBI" id="CHEBI:57692"/>
    </ligand>
</feature>
<feature type="binding site" evidence="12">
    <location>
        <position position="512"/>
    </location>
    <ligand>
        <name>FAD</name>
        <dbReference type="ChEBI" id="CHEBI:57692"/>
    </ligand>
</feature>
<dbReference type="PANTHER" id="PTHR45968">
    <property type="entry name" value="OSJNBA0019K04.7 PROTEIN"/>
    <property type="match status" value="1"/>
</dbReference>
<dbReference type="PROSITE" id="PS00623">
    <property type="entry name" value="GMC_OXRED_1"/>
    <property type="match status" value="1"/>
</dbReference>
<dbReference type="Pfam" id="PF05199">
    <property type="entry name" value="GMC_oxred_C"/>
    <property type="match status" value="1"/>
</dbReference>
<dbReference type="InterPro" id="IPR051871">
    <property type="entry name" value="GMC_Oxidoreductase-Related"/>
</dbReference>
<feature type="domain" description="Glucose-methanol-choline oxidoreductase N-terminal" evidence="16">
    <location>
        <begin position="126"/>
        <end position="149"/>
    </location>
</feature>
<evidence type="ECO:0000256" key="7">
    <source>
        <dbReference type="ARBA" id="ARBA00022729"/>
    </source>
</evidence>
<dbReference type="PIRSF" id="PIRSF000137">
    <property type="entry name" value="Alcohol_oxidase"/>
    <property type="match status" value="1"/>
</dbReference>
<dbReference type="Proteomes" id="UP000504609">
    <property type="component" value="Unplaced"/>
</dbReference>
<feature type="chain" id="PRO_5027017217" description="(R)-mandelonitrile lyase" evidence="15">
    <location>
        <begin position="27"/>
        <end position="544"/>
    </location>
</feature>
<dbReference type="PANTHER" id="PTHR45968:SF23">
    <property type="entry name" value="GLUCOSE-METHANOL-CHOLINE OXIDOREDUCTASE N-TERMINAL DOMAIN-CONTAINING PROTEIN"/>
    <property type="match status" value="1"/>
</dbReference>
<evidence type="ECO:0000256" key="11">
    <source>
        <dbReference type="ARBA" id="ARBA00023239"/>
    </source>
</evidence>
<dbReference type="InterPro" id="IPR012132">
    <property type="entry name" value="GMC_OxRdtase"/>
</dbReference>
<evidence type="ECO:0000256" key="8">
    <source>
        <dbReference type="ARBA" id="ARBA00022827"/>
    </source>
</evidence>
<reference evidence="19" key="1">
    <citation type="submission" date="2025-08" db="UniProtKB">
        <authorList>
            <consortium name="RefSeq"/>
        </authorList>
    </citation>
    <scope>IDENTIFICATION</scope>
    <source>
        <tissue evidence="19">Young leaves</tissue>
    </source>
</reference>
<comment type="subunit">
    <text evidence="4">Monomer.</text>
</comment>
<dbReference type="Pfam" id="PF00732">
    <property type="entry name" value="GMC_oxred_N"/>
    <property type="match status" value="1"/>
</dbReference>
<feature type="disulfide bond" evidence="13">
    <location>
        <begin position="424"/>
        <end position="475"/>
    </location>
</feature>
<name>A0A6J1FC90_CUCMO</name>
<keyword evidence="7 15" id="KW-0732">Signal</keyword>
<feature type="binding site" evidence="12">
    <location>
        <position position="482"/>
    </location>
    <ligand>
        <name>substrate</name>
    </ligand>
</feature>
<evidence type="ECO:0000256" key="3">
    <source>
        <dbReference type="ARBA" id="ARBA00010790"/>
    </source>
</evidence>
<dbReference type="EC" id="4.1.2.10" evidence="5"/>
<evidence type="ECO:0000256" key="13">
    <source>
        <dbReference type="PIRSR" id="PIRSR000137-3"/>
    </source>
</evidence>
<evidence type="ECO:0000313" key="19">
    <source>
        <dbReference type="RefSeq" id="XP_022937802.1"/>
    </source>
</evidence>
<evidence type="ECO:0000256" key="6">
    <source>
        <dbReference type="ARBA" id="ARBA00022630"/>
    </source>
</evidence>
<evidence type="ECO:0000256" key="15">
    <source>
        <dbReference type="SAM" id="SignalP"/>
    </source>
</evidence>
<accession>A0A6J1FC90</accession>
<dbReference type="SUPFAM" id="SSF51905">
    <property type="entry name" value="FAD/NAD(P)-binding domain"/>
    <property type="match status" value="1"/>
</dbReference>
<evidence type="ECO:0000256" key="2">
    <source>
        <dbReference type="ARBA" id="ARBA00001974"/>
    </source>
</evidence>
<evidence type="ECO:0000259" key="17">
    <source>
        <dbReference type="PROSITE" id="PS00624"/>
    </source>
</evidence>
<dbReference type="SUPFAM" id="SSF54373">
    <property type="entry name" value="FAD-linked reductases, C-terminal domain"/>
    <property type="match status" value="1"/>
</dbReference>
<proteinExistence type="inferred from homology"/>
<dbReference type="InterPro" id="IPR007867">
    <property type="entry name" value="GMC_OxRtase_C"/>
</dbReference>
<dbReference type="InterPro" id="IPR000172">
    <property type="entry name" value="GMC_OxRdtase_N"/>
</dbReference>
<dbReference type="GO" id="GO:0016614">
    <property type="term" value="F:oxidoreductase activity, acting on CH-OH group of donors"/>
    <property type="evidence" value="ECO:0007669"/>
    <property type="project" value="InterPro"/>
</dbReference>
<evidence type="ECO:0000256" key="12">
    <source>
        <dbReference type="PIRSR" id="PIRSR000137-2"/>
    </source>
</evidence>
<protein>
    <recommendedName>
        <fullName evidence="5">(R)-mandelonitrile lyase</fullName>
        <ecNumber evidence="5">4.1.2.10</ecNumber>
    </recommendedName>
</protein>
<dbReference type="KEGG" id="cmos:111444087"/>
<dbReference type="PROSITE" id="PS00624">
    <property type="entry name" value="GMC_OXRED_2"/>
    <property type="match status" value="1"/>
</dbReference>
<comment type="similarity">
    <text evidence="3 14">Belongs to the GMC oxidoreductase family.</text>
</comment>
<dbReference type="Gene3D" id="3.30.410.40">
    <property type="match status" value="1"/>
</dbReference>
<feature type="binding site" evidence="12">
    <location>
        <begin position="483"/>
        <end position="484"/>
    </location>
    <ligand>
        <name>FAD</name>
        <dbReference type="ChEBI" id="CHEBI:57692"/>
    </ligand>
</feature>
<feature type="binding site" evidence="12">
    <location>
        <position position="243"/>
    </location>
    <ligand>
        <name>FAD</name>
        <dbReference type="ChEBI" id="CHEBI:57692"/>
    </ligand>
</feature>
<gene>
    <name evidence="19" type="primary">LOC111444087</name>
</gene>
<dbReference type="RefSeq" id="XP_022937802.1">
    <property type="nucleotide sequence ID" value="XM_023082034.1"/>
</dbReference>
<dbReference type="GeneID" id="111444087"/>
<dbReference type="GO" id="GO:0050660">
    <property type="term" value="F:flavin adenine dinucleotide binding"/>
    <property type="evidence" value="ECO:0007669"/>
    <property type="project" value="InterPro"/>
</dbReference>
<keyword evidence="11" id="KW-0456">Lyase</keyword>
<evidence type="ECO:0000259" key="16">
    <source>
        <dbReference type="PROSITE" id="PS00623"/>
    </source>
</evidence>
<keyword evidence="9 13" id="KW-1015">Disulfide bond</keyword>
<evidence type="ECO:0000256" key="4">
    <source>
        <dbReference type="ARBA" id="ARBA00011245"/>
    </source>
</evidence>
<dbReference type="AlphaFoldDB" id="A0A6J1FC90"/>
<evidence type="ECO:0000256" key="14">
    <source>
        <dbReference type="RuleBase" id="RU003968"/>
    </source>
</evidence>
<feature type="domain" description="Glucose-methanol-choline oxidoreductase N-terminal" evidence="17">
    <location>
        <begin position="281"/>
        <end position="295"/>
    </location>
</feature>
<keyword evidence="18" id="KW-1185">Reference proteome</keyword>
<sequence length="544" mass="59136">MKAIEHSMATILPLILISIFLLRVLSSNTIPNQDVSYMKLVHDATELPENEDYDYIIIGGGTAGCPLAATLSSKFSVLLLERGSDPNKYPSVLNEQGLLNVFVEEDDGENPFQRFVSEDGVEIIRGRVLGGGSMVNAGFYSRGHGEFFESAGVDWDMELVEKGYEWVEKTVVSRPRLSAWQSAFRRALLEGGVGPDNGFDLRHLVGTKTGGSIFDEDGNRHGAVELLNGVEPGNLKVAVRATVQKIIFSDLSAIGVSYSDSKGKTHTAFIRKKGEIILSAGAIGSPQLLLLSGVGPKSHLSSLKLPVVLHQPHVGEFMSDNPRFSAAIVLPFPLVASSAQVVGILDGNIHLQTFASPAPFFILPTFGLLPPQSTLINPSLALLIGKFTDVLSKGSLHLNSSTDVKNNPIVRFNYYSNPNDLAQCVRGLRKVGDLLKTRMMEKIKTRDLEGNKGFLFLGPPLPENLSDISSVEEYCKETVTTYWHYHGGCLVGKVVDGNYRVIGVENLRVVDGSTFSVSPGTNPMATLMMLGRYVGLKMLQERSS</sequence>
<comment type="cofactor">
    <cofactor evidence="2 12">
        <name>FAD</name>
        <dbReference type="ChEBI" id="CHEBI:57692"/>
    </cofactor>
</comment>
<evidence type="ECO:0000256" key="5">
    <source>
        <dbReference type="ARBA" id="ARBA00013074"/>
    </source>
</evidence>
<evidence type="ECO:0000313" key="18">
    <source>
        <dbReference type="Proteomes" id="UP000504609"/>
    </source>
</evidence>
<evidence type="ECO:0000256" key="10">
    <source>
        <dbReference type="ARBA" id="ARBA00023180"/>
    </source>
</evidence>